<dbReference type="InterPro" id="IPR016024">
    <property type="entry name" value="ARM-type_fold"/>
</dbReference>
<protein>
    <recommendedName>
        <fullName evidence="8">U-box domain-containing protein 12</fullName>
        <ecNumber evidence="4">2.3.2.27</ecNumber>
    </recommendedName>
    <alternativeName>
        <fullName evidence="9">Plant U-box protein 12</fullName>
    </alternativeName>
    <alternativeName>
        <fullName evidence="10">RING-type E3 ubiquitin transferase PUB12</fullName>
    </alternativeName>
</protein>
<dbReference type="InterPro" id="IPR013083">
    <property type="entry name" value="Znf_RING/FYVE/PHD"/>
</dbReference>
<evidence type="ECO:0000256" key="7">
    <source>
        <dbReference type="ARBA" id="ARBA00022786"/>
    </source>
</evidence>
<evidence type="ECO:0000256" key="2">
    <source>
        <dbReference type="ARBA" id="ARBA00003861"/>
    </source>
</evidence>
<gene>
    <name evidence="13" type="ORF">FSB_LOCUS54238</name>
</gene>
<dbReference type="EC" id="2.3.2.27" evidence="4"/>
<dbReference type="SMART" id="SM00504">
    <property type="entry name" value="Ubox"/>
    <property type="match status" value="1"/>
</dbReference>
<dbReference type="SMART" id="SM00185">
    <property type="entry name" value="ARM"/>
    <property type="match status" value="6"/>
</dbReference>
<accession>A0A2N9IL39</accession>
<dbReference type="Pfam" id="PF25598">
    <property type="entry name" value="ARM_PUB"/>
    <property type="match status" value="1"/>
</dbReference>
<dbReference type="EMBL" id="OIVN01006153">
    <property type="protein sequence ID" value="SPD26356.1"/>
    <property type="molecule type" value="Genomic_DNA"/>
</dbReference>
<dbReference type="Gene3D" id="3.30.40.10">
    <property type="entry name" value="Zinc/RING finger domain, C3HC4 (zinc finger)"/>
    <property type="match status" value="1"/>
</dbReference>
<dbReference type="PANTHER" id="PTHR23315:SF252">
    <property type="entry name" value="RING-TYPE E3 UBIQUITIN TRANSFERASE"/>
    <property type="match status" value="1"/>
</dbReference>
<proteinExistence type="predicted"/>
<evidence type="ECO:0000313" key="13">
    <source>
        <dbReference type="EMBL" id="SPD26356.1"/>
    </source>
</evidence>
<organism evidence="13">
    <name type="scientific">Fagus sylvatica</name>
    <name type="common">Beechnut</name>
    <dbReference type="NCBI Taxonomy" id="28930"/>
    <lineage>
        <taxon>Eukaryota</taxon>
        <taxon>Viridiplantae</taxon>
        <taxon>Streptophyta</taxon>
        <taxon>Embryophyta</taxon>
        <taxon>Tracheophyta</taxon>
        <taxon>Spermatophyta</taxon>
        <taxon>Magnoliopsida</taxon>
        <taxon>eudicotyledons</taxon>
        <taxon>Gunneridae</taxon>
        <taxon>Pentapetalae</taxon>
        <taxon>rosids</taxon>
        <taxon>fabids</taxon>
        <taxon>Fagales</taxon>
        <taxon>Fagaceae</taxon>
        <taxon>Fagus</taxon>
    </lineage>
</organism>
<dbReference type="FunFam" id="1.20.930.20:FF:000002">
    <property type="entry name" value="RING-type E3 ubiquitin transferase"/>
    <property type="match status" value="1"/>
</dbReference>
<dbReference type="SUPFAM" id="SSF57850">
    <property type="entry name" value="RING/U-box"/>
    <property type="match status" value="1"/>
</dbReference>
<comment type="function">
    <text evidence="2">Functions as an E3 ubiquitin ligase.</text>
</comment>
<dbReference type="InterPro" id="IPR000225">
    <property type="entry name" value="Armadillo"/>
</dbReference>
<dbReference type="PROSITE" id="PS51698">
    <property type="entry name" value="U_BOX"/>
    <property type="match status" value="1"/>
</dbReference>
<dbReference type="InterPro" id="IPR011989">
    <property type="entry name" value="ARM-like"/>
</dbReference>
<dbReference type="GO" id="GO:0061630">
    <property type="term" value="F:ubiquitin protein ligase activity"/>
    <property type="evidence" value="ECO:0007669"/>
    <property type="project" value="UniProtKB-EC"/>
</dbReference>
<feature type="repeat" description="ARM" evidence="11">
    <location>
        <begin position="394"/>
        <end position="436"/>
    </location>
</feature>
<dbReference type="UniPathway" id="UPA00143"/>
<dbReference type="InterPro" id="IPR036537">
    <property type="entry name" value="Adaptor_Cbl_N_dom_sf"/>
</dbReference>
<dbReference type="InterPro" id="IPR058678">
    <property type="entry name" value="ARM_PUB"/>
</dbReference>
<dbReference type="Gene3D" id="1.25.10.10">
    <property type="entry name" value="Leucine-rich Repeat Variant"/>
    <property type="match status" value="2"/>
</dbReference>
<reference evidence="13" key="1">
    <citation type="submission" date="2018-02" db="EMBL/GenBank/DDBJ databases">
        <authorList>
            <person name="Cohen D.B."/>
            <person name="Kent A.D."/>
        </authorList>
    </citation>
    <scope>NUCLEOTIDE SEQUENCE</scope>
</reference>
<dbReference type="CDD" id="cd16664">
    <property type="entry name" value="RING-Ubox_PUB"/>
    <property type="match status" value="1"/>
</dbReference>
<evidence type="ECO:0000256" key="11">
    <source>
        <dbReference type="PROSITE-ProRule" id="PRU00259"/>
    </source>
</evidence>
<evidence type="ECO:0000256" key="10">
    <source>
        <dbReference type="ARBA" id="ARBA00076227"/>
    </source>
</evidence>
<comment type="pathway">
    <text evidence="3">Protein modification; protein ubiquitination.</text>
</comment>
<dbReference type="InterPro" id="IPR045210">
    <property type="entry name" value="RING-Ubox_PUB"/>
</dbReference>
<dbReference type="Pfam" id="PF04564">
    <property type="entry name" value="U-box"/>
    <property type="match status" value="1"/>
</dbReference>
<dbReference type="Pfam" id="PF25368">
    <property type="entry name" value="PUB10_N"/>
    <property type="match status" value="1"/>
</dbReference>
<evidence type="ECO:0000256" key="3">
    <source>
        <dbReference type="ARBA" id="ARBA00004906"/>
    </source>
</evidence>
<dbReference type="SUPFAM" id="SSF48371">
    <property type="entry name" value="ARM repeat"/>
    <property type="match status" value="1"/>
</dbReference>
<dbReference type="AlphaFoldDB" id="A0A2N9IL39"/>
<keyword evidence="6" id="KW-0677">Repeat</keyword>
<evidence type="ECO:0000256" key="8">
    <source>
        <dbReference type="ARBA" id="ARBA00074389"/>
    </source>
</evidence>
<keyword evidence="7" id="KW-0833">Ubl conjugation pathway</keyword>
<name>A0A2N9IL39_FAGSY</name>
<evidence type="ECO:0000256" key="4">
    <source>
        <dbReference type="ARBA" id="ARBA00012483"/>
    </source>
</evidence>
<dbReference type="GO" id="GO:0016567">
    <property type="term" value="P:protein ubiquitination"/>
    <property type="evidence" value="ECO:0007669"/>
    <property type="project" value="UniProtKB-UniPathway"/>
</dbReference>
<evidence type="ECO:0000256" key="5">
    <source>
        <dbReference type="ARBA" id="ARBA00022679"/>
    </source>
</evidence>
<dbReference type="Gene3D" id="1.20.930.20">
    <property type="entry name" value="Adaptor protein Cbl, N-terminal domain"/>
    <property type="match status" value="1"/>
</dbReference>
<evidence type="ECO:0000256" key="1">
    <source>
        <dbReference type="ARBA" id="ARBA00000900"/>
    </source>
</evidence>
<evidence type="ECO:0000259" key="12">
    <source>
        <dbReference type="PROSITE" id="PS51698"/>
    </source>
</evidence>
<dbReference type="GO" id="GO:0007166">
    <property type="term" value="P:cell surface receptor signaling pathway"/>
    <property type="evidence" value="ECO:0007669"/>
    <property type="project" value="InterPro"/>
</dbReference>
<dbReference type="PANTHER" id="PTHR23315">
    <property type="entry name" value="U BOX DOMAIN-CONTAINING"/>
    <property type="match status" value="1"/>
</dbReference>
<dbReference type="InterPro" id="IPR003613">
    <property type="entry name" value="Ubox_domain"/>
</dbReference>
<dbReference type="InterPro" id="IPR059179">
    <property type="entry name" value="MLKL-like_MCAfunc"/>
</dbReference>
<feature type="domain" description="U-box" evidence="12">
    <location>
        <begin position="256"/>
        <end position="330"/>
    </location>
</feature>
<dbReference type="InterPro" id="IPR057623">
    <property type="entry name" value="PUB12-19-like_N"/>
</dbReference>
<evidence type="ECO:0000256" key="6">
    <source>
        <dbReference type="ARBA" id="ARBA00022737"/>
    </source>
</evidence>
<sequence>MDHQNALLLRNLIDVVDQISAISDFKFLIRRHCFDLARRLRLLKPLFEDLEDINDKISADTVKALVFFKEALDKAKVLLQFGSRGSKLYMVLKSAEIKYKFEEVTIYFERALSDISYHKFDISDEVKEQVELVHTQFKRAKERIDAPDLELYEVLLSMYNQSNDVDTDPGILRILCEKLKFREVEDIKQESLALQEMAGSEGGNLEESVKKMSILLKKIENFVQAGYVNMSVSASNDFSPDCSDQASTEQCSQSPVVPDDFRCPISLELIKDPVIISTGQTYERTCIKKWLEAGHGTCPKTQQILSSTILTPNYVLSSLISDWCEMNGVERPKRSGNSRHRRVVSTGSAEGVELDILLSMLTSDNIEDKRSGAAELRLLAKHNGDNRVLIAEAGAIPLLIGLLSLPDTRTQEHAVTALLNLSICEDNKRCIISSEAVPRILHVLKNGSMEARENAAATVFSLSVVDEFKVTLGASGAIPALVTLLSEGSRRGKVDAATALFNLCIYQGNKGRAVRAGVVPMLMRLLTQPGGEMADEALAILAILASHPDGKTAIGVLNAVPTLVELVRNGSPKNRENATAVLVQLCGGDPQHLSEAKALGVMTPLLDLAESGTERAKRKAAQLLEIIGSSEGYHAQTQMQADAQPQAQLPHLPFVAIGTDDRTG</sequence>
<dbReference type="FunFam" id="1.25.10.10:FF:000082">
    <property type="entry name" value="RING-type E3 ubiquitin transferase"/>
    <property type="match status" value="1"/>
</dbReference>
<dbReference type="PROSITE" id="PS50176">
    <property type="entry name" value="ARM_REPEAT"/>
    <property type="match status" value="2"/>
</dbReference>
<dbReference type="CDD" id="cd21037">
    <property type="entry name" value="MLKL_NTD"/>
    <property type="match status" value="1"/>
</dbReference>
<dbReference type="FunFam" id="3.30.40.10:FF:000114">
    <property type="entry name" value="RING-type E3 ubiquitin transferase"/>
    <property type="match status" value="1"/>
</dbReference>
<feature type="repeat" description="ARM" evidence="11">
    <location>
        <begin position="517"/>
        <end position="554"/>
    </location>
</feature>
<evidence type="ECO:0000256" key="9">
    <source>
        <dbReference type="ARBA" id="ARBA00075465"/>
    </source>
</evidence>
<keyword evidence="5" id="KW-0808">Transferase</keyword>
<comment type="catalytic activity">
    <reaction evidence="1">
        <text>S-ubiquitinyl-[E2 ubiquitin-conjugating enzyme]-L-cysteine + [acceptor protein]-L-lysine = [E2 ubiquitin-conjugating enzyme]-L-cysteine + N(6)-ubiquitinyl-[acceptor protein]-L-lysine.</text>
        <dbReference type="EC" id="2.3.2.27"/>
    </reaction>
</comment>